<evidence type="ECO:0000313" key="10">
    <source>
        <dbReference type="Proteomes" id="UP001205965"/>
    </source>
</evidence>
<evidence type="ECO:0000259" key="7">
    <source>
        <dbReference type="Pfam" id="PF04542"/>
    </source>
</evidence>
<dbReference type="Gene3D" id="1.10.1740.10">
    <property type="match status" value="1"/>
</dbReference>
<dbReference type="Pfam" id="PF04542">
    <property type="entry name" value="Sigma70_r2"/>
    <property type="match status" value="1"/>
</dbReference>
<protein>
    <submittedName>
        <fullName evidence="9">Sigma-70 family RNA polymerase sigma factor</fullName>
    </submittedName>
</protein>
<dbReference type="NCBIfam" id="TIGR02937">
    <property type="entry name" value="sigma70-ECF"/>
    <property type="match status" value="1"/>
</dbReference>
<keyword evidence="4" id="KW-0731">Sigma factor</keyword>
<keyword evidence="3" id="KW-0805">Transcription regulation</keyword>
<dbReference type="InterPro" id="IPR052704">
    <property type="entry name" value="ECF_Sigma-70_Domain"/>
</dbReference>
<keyword evidence="5" id="KW-0238">DNA-binding</keyword>
<evidence type="ECO:0000256" key="3">
    <source>
        <dbReference type="ARBA" id="ARBA00023015"/>
    </source>
</evidence>
<dbReference type="InterPro" id="IPR036388">
    <property type="entry name" value="WH-like_DNA-bd_sf"/>
</dbReference>
<feature type="domain" description="RNA polymerase sigma-70 region 2" evidence="7">
    <location>
        <begin position="12"/>
        <end position="70"/>
    </location>
</feature>
<accession>A0ABT2G3K2</accession>
<dbReference type="InterPro" id="IPR014284">
    <property type="entry name" value="RNA_pol_sigma-70_dom"/>
</dbReference>
<dbReference type="SUPFAM" id="SSF54427">
    <property type="entry name" value="NTF2-like"/>
    <property type="match status" value="1"/>
</dbReference>
<reference evidence="9 10" key="1">
    <citation type="submission" date="2022-08" db="EMBL/GenBank/DDBJ databases">
        <title>YIM 101645 draft genome.</title>
        <authorList>
            <person name="Chen X."/>
        </authorList>
    </citation>
    <scope>NUCLEOTIDE SEQUENCE [LARGE SCALE GENOMIC DNA]</scope>
    <source>
        <strain evidence="9 10">YIM 101645</strain>
    </source>
</reference>
<organism evidence="9 10">
    <name type="scientific">Corynebacterium lemuris</name>
    <dbReference type="NCBI Taxonomy" id="1859292"/>
    <lineage>
        <taxon>Bacteria</taxon>
        <taxon>Bacillati</taxon>
        <taxon>Actinomycetota</taxon>
        <taxon>Actinomycetes</taxon>
        <taxon>Mycobacteriales</taxon>
        <taxon>Corynebacteriaceae</taxon>
        <taxon>Corynebacterium</taxon>
    </lineage>
</organism>
<dbReference type="InterPro" id="IPR032710">
    <property type="entry name" value="NTF2-like_dom_sf"/>
</dbReference>
<evidence type="ECO:0000313" key="9">
    <source>
        <dbReference type="EMBL" id="MCS5480769.1"/>
    </source>
</evidence>
<keyword evidence="6" id="KW-0804">Transcription</keyword>
<evidence type="ECO:0000256" key="5">
    <source>
        <dbReference type="ARBA" id="ARBA00023125"/>
    </source>
</evidence>
<dbReference type="InterPro" id="IPR013324">
    <property type="entry name" value="RNA_pol_sigma_r3/r4-like"/>
</dbReference>
<feature type="domain" description="RNA polymerase sigma factor 70 region 4 type 2" evidence="8">
    <location>
        <begin position="104"/>
        <end position="155"/>
    </location>
</feature>
<sequence length="279" mass="29917">MSDRDTLWLGERPRLLAIAYNILGSWADAEDAVSEAWLRLQSAPELIDARAWLTVITSRIALDTATSAARARTDYIGPWLPEIVVLDEPGPEDRAVLQESVDLALVRMFQELEPTDRVILVLADVFDVPFRDIAGALGSTPAATRQKSSRARKSLARAEAAGGSVVPAADLAGLAQALQTGDLAQLTHLLSEGCVLWTDSGGLTRAARRPIYGADKVARFLAGVIGTFGMPTLTVEPAVGGAVIRAESEDQVRMVVIEVAEGRITGVQIQQNPAKVCRR</sequence>
<dbReference type="EMBL" id="JANWTC010000018">
    <property type="protein sequence ID" value="MCS5480769.1"/>
    <property type="molecule type" value="Genomic_DNA"/>
</dbReference>
<evidence type="ECO:0000256" key="4">
    <source>
        <dbReference type="ARBA" id="ARBA00023082"/>
    </source>
</evidence>
<dbReference type="Gene3D" id="3.10.450.50">
    <property type="match status" value="1"/>
</dbReference>
<dbReference type="Pfam" id="PF08281">
    <property type="entry name" value="Sigma70_r4_2"/>
    <property type="match status" value="1"/>
</dbReference>
<gene>
    <name evidence="9" type="ORF">NYP18_14075</name>
</gene>
<dbReference type="InterPro" id="IPR007627">
    <property type="entry name" value="RNA_pol_sigma70_r2"/>
</dbReference>
<comment type="similarity">
    <text evidence="1">Belongs to the sigma-70 factor family. ECF subfamily.</text>
</comment>
<dbReference type="InterPro" id="IPR013249">
    <property type="entry name" value="RNA_pol_sigma70_r4_t2"/>
</dbReference>
<comment type="caution">
    <text evidence="9">The sequence shown here is derived from an EMBL/GenBank/DDBJ whole genome shotgun (WGS) entry which is preliminary data.</text>
</comment>
<dbReference type="Proteomes" id="UP001205965">
    <property type="component" value="Unassembled WGS sequence"/>
</dbReference>
<name>A0ABT2G3K2_9CORY</name>
<dbReference type="Gene3D" id="1.10.10.10">
    <property type="entry name" value="Winged helix-like DNA-binding domain superfamily/Winged helix DNA-binding domain"/>
    <property type="match status" value="1"/>
</dbReference>
<evidence type="ECO:0000256" key="1">
    <source>
        <dbReference type="ARBA" id="ARBA00010641"/>
    </source>
</evidence>
<proteinExistence type="inferred from homology"/>
<dbReference type="RefSeq" id="WP_259428829.1">
    <property type="nucleotide sequence ID" value="NZ_JANWTC010000018.1"/>
</dbReference>
<dbReference type="PANTHER" id="PTHR30173">
    <property type="entry name" value="SIGMA 19 FACTOR"/>
    <property type="match status" value="1"/>
</dbReference>
<dbReference type="PANTHER" id="PTHR30173:SF43">
    <property type="entry name" value="ECF RNA POLYMERASE SIGMA FACTOR SIGI-RELATED"/>
    <property type="match status" value="1"/>
</dbReference>
<keyword evidence="10" id="KW-1185">Reference proteome</keyword>
<dbReference type="SUPFAM" id="SSF88659">
    <property type="entry name" value="Sigma3 and sigma4 domains of RNA polymerase sigma factors"/>
    <property type="match status" value="1"/>
</dbReference>
<comment type="subunit">
    <text evidence="2">Interacts transiently with the RNA polymerase catalytic core formed by RpoA, RpoB, RpoC and RpoZ (2 alpha, 1 beta, 1 beta' and 1 omega subunit) to form the RNA polymerase holoenzyme that can initiate transcription.</text>
</comment>
<evidence type="ECO:0000259" key="8">
    <source>
        <dbReference type="Pfam" id="PF08281"/>
    </source>
</evidence>
<evidence type="ECO:0000256" key="2">
    <source>
        <dbReference type="ARBA" id="ARBA00011344"/>
    </source>
</evidence>
<dbReference type="SUPFAM" id="SSF88946">
    <property type="entry name" value="Sigma2 domain of RNA polymerase sigma factors"/>
    <property type="match status" value="1"/>
</dbReference>
<dbReference type="InterPro" id="IPR013325">
    <property type="entry name" value="RNA_pol_sigma_r2"/>
</dbReference>
<evidence type="ECO:0000256" key="6">
    <source>
        <dbReference type="ARBA" id="ARBA00023163"/>
    </source>
</evidence>